<keyword evidence="1" id="KW-0732">Signal</keyword>
<evidence type="ECO:0000256" key="1">
    <source>
        <dbReference type="SAM" id="SignalP"/>
    </source>
</evidence>
<gene>
    <name evidence="2" type="ORF">DLM46_00560</name>
</gene>
<accession>A0A370NFP5</accession>
<reference evidence="3" key="1">
    <citation type="submission" date="2018-05" db="EMBL/GenBank/DDBJ databases">
        <authorList>
            <person name="Feng T."/>
        </authorList>
    </citation>
    <scope>NUCLEOTIDE SEQUENCE [LARGE SCALE GENOMIC DNA]</scope>
    <source>
        <strain evidence="3">S27</strain>
    </source>
</reference>
<feature type="signal peptide" evidence="1">
    <location>
        <begin position="1"/>
        <end position="24"/>
    </location>
</feature>
<dbReference type="AlphaFoldDB" id="A0A370NFP5"/>
<evidence type="ECO:0000313" key="3">
    <source>
        <dbReference type="Proteomes" id="UP000254875"/>
    </source>
</evidence>
<dbReference type="RefSeq" id="WP_115098784.1">
    <property type="nucleotide sequence ID" value="NZ_QHKS01000001.1"/>
</dbReference>
<evidence type="ECO:0000313" key="2">
    <source>
        <dbReference type="EMBL" id="RDK04413.1"/>
    </source>
</evidence>
<name>A0A370NFP5_9BURK</name>
<sequence length="152" mass="14637">MKVHSLAVALVWAAAGIGASATFAGTLAVLTEDDSTAVFGPAKLSNLQDTGGSAKLGASAATLGMDALRGASGNIGVNLAAGALNAQANQIALIDTPKAEIATQQSVHTIAQLTGSSTAELGAGALAGMSGNIGVNIASGVGNAQFNGLVVH</sequence>
<dbReference type="Proteomes" id="UP000254875">
    <property type="component" value="Unassembled WGS sequence"/>
</dbReference>
<dbReference type="EMBL" id="QHKS01000001">
    <property type="protein sequence ID" value="RDK04413.1"/>
    <property type="molecule type" value="Genomic_DNA"/>
</dbReference>
<dbReference type="OrthoDB" id="9006080at2"/>
<evidence type="ECO:0008006" key="4">
    <source>
        <dbReference type="Google" id="ProtNLM"/>
    </source>
</evidence>
<protein>
    <recommendedName>
        <fullName evidence="4">Adhesin</fullName>
    </recommendedName>
</protein>
<keyword evidence="3" id="KW-1185">Reference proteome</keyword>
<comment type="caution">
    <text evidence="2">The sequence shown here is derived from an EMBL/GenBank/DDBJ whole genome shotgun (WGS) entry which is preliminary data.</text>
</comment>
<proteinExistence type="predicted"/>
<organism evidence="2 3">
    <name type="scientific">Paraburkholderia lacunae</name>
    <dbReference type="NCBI Taxonomy" id="2211104"/>
    <lineage>
        <taxon>Bacteria</taxon>
        <taxon>Pseudomonadati</taxon>
        <taxon>Pseudomonadota</taxon>
        <taxon>Betaproteobacteria</taxon>
        <taxon>Burkholderiales</taxon>
        <taxon>Burkholderiaceae</taxon>
        <taxon>Paraburkholderia</taxon>
    </lineage>
</organism>
<feature type="chain" id="PRO_5017076423" description="Adhesin" evidence="1">
    <location>
        <begin position="25"/>
        <end position="152"/>
    </location>
</feature>